<dbReference type="Proteomes" id="UP000503349">
    <property type="component" value="Chromosome 1"/>
</dbReference>
<evidence type="ECO:0000313" key="2">
    <source>
        <dbReference type="EMBL" id="KAF3708574.1"/>
    </source>
</evidence>
<reference evidence="3" key="2">
    <citation type="submission" date="2019-02" db="EMBL/GenBank/DDBJ databases">
        <title>Opniocepnalus argus Var Kimnra genome.</title>
        <authorList>
            <person name="Zhou C."/>
            <person name="Xiao S."/>
        </authorList>
    </citation>
    <scope>NUCLEOTIDE SEQUENCE [LARGE SCALE GENOMIC DNA]</scope>
</reference>
<sequence>MLRLELPATRSRGRAKRRFMDVASEDMKLVVTPEREQPKGKEEERRRETGAETAGWLGSPGPG</sequence>
<dbReference type="AlphaFoldDB" id="A0A6G1R1D4"/>
<name>A0A6G1R1D4_CHAAH</name>
<reference evidence="2 3" key="1">
    <citation type="submission" date="2019-02" db="EMBL/GenBank/DDBJ databases">
        <title>Opniocepnalus argus genome.</title>
        <authorList>
            <person name="Zhou C."/>
            <person name="Xiao S."/>
        </authorList>
    </citation>
    <scope>NUCLEOTIDE SEQUENCE [LARGE SCALE GENOMIC DNA]</scope>
    <source>
        <strain evidence="2">OARG1902GOOAL</strain>
        <tissue evidence="2">Muscle</tissue>
    </source>
</reference>
<evidence type="ECO:0000313" key="3">
    <source>
        <dbReference type="Proteomes" id="UP000503349"/>
    </source>
</evidence>
<feature type="compositionally biased region" description="Basic and acidic residues" evidence="1">
    <location>
        <begin position="26"/>
        <end position="50"/>
    </location>
</feature>
<dbReference type="EMBL" id="CM015712">
    <property type="protein sequence ID" value="KAF3708574.1"/>
    <property type="molecule type" value="Genomic_DNA"/>
</dbReference>
<gene>
    <name evidence="2" type="ORF">EXN66_Car001748</name>
</gene>
<proteinExistence type="predicted"/>
<evidence type="ECO:0000256" key="1">
    <source>
        <dbReference type="SAM" id="MobiDB-lite"/>
    </source>
</evidence>
<keyword evidence="3" id="KW-1185">Reference proteome</keyword>
<accession>A0A6G1R1D4</accession>
<protein>
    <submittedName>
        <fullName evidence="2">Uncharacterized protein</fullName>
    </submittedName>
</protein>
<organism evidence="2 3">
    <name type="scientific">Channa argus</name>
    <name type="common">Northern snakehead</name>
    <name type="synonym">Ophicephalus argus</name>
    <dbReference type="NCBI Taxonomy" id="215402"/>
    <lineage>
        <taxon>Eukaryota</taxon>
        <taxon>Metazoa</taxon>
        <taxon>Chordata</taxon>
        <taxon>Craniata</taxon>
        <taxon>Vertebrata</taxon>
        <taxon>Euteleostomi</taxon>
        <taxon>Actinopterygii</taxon>
        <taxon>Neopterygii</taxon>
        <taxon>Teleostei</taxon>
        <taxon>Neoteleostei</taxon>
        <taxon>Acanthomorphata</taxon>
        <taxon>Anabantaria</taxon>
        <taxon>Anabantiformes</taxon>
        <taxon>Channoidei</taxon>
        <taxon>Channidae</taxon>
        <taxon>Channa</taxon>
    </lineage>
</organism>
<feature type="region of interest" description="Disordered" evidence="1">
    <location>
        <begin position="26"/>
        <end position="63"/>
    </location>
</feature>